<sequence>MFKTSLIVVYKQLSMEASMEATGATECYTCIIKNSGEPARQQSKASTVRVNIRLGRPVNRITSISSSTSSTSSISPTSSINIANLKRATLLSNPYYHIRKTYHIDIKMSLAYAPTVTVTGGCVPVCADYISCGQTFGGCFTSCPGVPTPEPTIPDYVISACVALGSTTVSTATQPEYSNPITVIGIPSVSIAAETTTETVNTISTQTGVFTILTDTTSFTTKVYTNATAIPRNGTTSGLPTPTDGQPSAGGRGISAIHLGIMLGALIATVVAGAFAI</sequence>
<evidence type="ECO:0000313" key="2">
    <source>
        <dbReference type="EMBL" id="KAF3225015.1"/>
    </source>
</evidence>
<evidence type="ECO:0000313" key="3">
    <source>
        <dbReference type="Proteomes" id="UP000472727"/>
    </source>
</evidence>
<keyword evidence="1" id="KW-1133">Transmembrane helix</keyword>
<gene>
    <name evidence="2" type="ORF">TWF106_002896</name>
</gene>
<comment type="caution">
    <text evidence="2">The sequence shown here is derived from an EMBL/GenBank/DDBJ whole genome shotgun (WGS) entry which is preliminary data.</text>
</comment>
<protein>
    <submittedName>
        <fullName evidence="2">Uncharacterized protein</fullName>
    </submittedName>
</protein>
<evidence type="ECO:0000256" key="1">
    <source>
        <dbReference type="SAM" id="Phobius"/>
    </source>
</evidence>
<reference evidence="2 3" key="1">
    <citation type="submission" date="2019-06" db="EMBL/GenBank/DDBJ databases">
        <authorList>
            <person name="Palmer J.M."/>
        </authorList>
    </citation>
    <scope>NUCLEOTIDE SEQUENCE [LARGE SCALE GENOMIC DNA]</scope>
    <source>
        <strain evidence="2 3">TWF106</strain>
    </source>
</reference>
<dbReference type="Proteomes" id="UP000472727">
    <property type="component" value="Unassembled WGS sequence"/>
</dbReference>
<keyword evidence="1" id="KW-0472">Membrane</keyword>
<keyword evidence="1" id="KW-0812">Transmembrane</keyword>
<proteinExistence type="predicted"/>
<accession>A0A7C8QSC3</accession>
<organism evidence="2 3">
    <name type="scientific">Orbilia oligospora</name>
    <name type="common">Nematode-trapping fungus</name>
    <name type="synonym">Arthrobotrys oligospora</name>
    <dbReference type="NCBI Taxonomy" id="2813651"/>
    <lineage>
        <taxon>Eukaryota</taxon>
        <taxon>Fungi</taxon>
        <taxon>Dikarya</taxon>
        <taxon>Ascomycota</taxon>
        <taxon>Pezizomycotina</taxon>
        <taxon>Orbiliomycetes</taxon>
        <taxon>Orbiliales</taxon>
        <taxon>Orbiliaceae</taxon>
        <taxon>Orbilia</taxon>
    </lineage>
</organism>
<name>A0A7C8QSC3_ORBOL</name>
<feature type="transmembrane region" description="Helical" evidence="1">
    <location>
        <begin position="256"/>
        <end position="276"/>
    </location>
</feature>
<dbReference type="EMBL" id="WIWS01000016">
    <property type="protein sequence ID" value="KAF3225015.1"/>
    <property type="molecule type" value="Genomic_DNA"/>
</dbReference>
<dbReference type="AlphaFoldDB" id="A0A7C8QSC3"/>